<dbReference type="Pfam" id="PF02586">
    <property type="entry name" value="SRAP"/>
    <property type="match status" value="1"/>
</dbReference>
<dbReference type="PANTHER" id="PTHR13604:SF0">
    <property type="entry name" value="ABASIC SITE PROCESSING PROTEIN HMCES"/>
    <property type="match status" value="1"/>
</dbReference>
<keyword evidence="10" id="KW-1185">Reference proteome</keyword>
<evidence type="ECO:0000313" key="10">
    <source>
        <dbReference type="Proteomes" id="UP000050929"/>
    </source>
</evidence>
<keyword evidence="6" id="KW-0238">DNA-binding</keyword>
<dbReference type="PANTHER" id="PTHR13604">
    <property type="entry name" value="DC12-RELATED"/>
    <property type="match status" value="1"/>
</dbReference>
<evidence type="ECO:0000256" key="2">
    <source>
        <dbReference type="ARBA" id="ARBA00022670"/>
    </source>
</evidence>
<dbReference type="GO" id="GO:0006508">
    <property type="term" value="P:proteolysis"/>
    <property type="evidence" value="ECO:0007669"/>
    <property type="project" value="UniProtKB-KW"/>
</dbReference>
<dbReference type="Proteomes" id="UP000050929">
    <property type="component" value="Unassembled WGS sequence"/>
</dbReference>
<name>A0A0R1IY28_9LACO</name>
<dbReference type="STRING" id="1423811.FC72_GL000621"/>
<comment type="caution">
    <text evidence="9">The sequence shown here is derived from an EMBL/GenBank/DDBJ whole genome shotgun (WGS) entry which is preliminary data.</text>
</comment>
<proteinExistence type="inferred from homology"/>
<evidence type="ECO:0000256" key="1">
    <source>
        <dbReference type="ARBA" id="ARBA00008136"/>
    </source>
</evidence>
<evidence type="ECO:0000256" key="5">
    <source>
        <dbReference type="ARBA" id="ARBA00023124"/>
    </source>
</evidence>
<dbReference type="EMBL" id="AZDG01000015">
    <property type="protein sequence ID" value="KRK64176.1"/>
    <property type="molecule type" value="Genomic_DNA"/>
</dbReference>
<comment type="similarity">
    <text evidence="1 8">Belongs to the SOS response-associated peptidase family.</text>
</comment>
<organism evidence="9 10">
    <name type="scientific">Companilactobacillus tucceti DSM 20183</name>
    <dbReference type="NCBI Taxonomy" id="1423811"/>
    <lineage>
        <taxon>Bacteria</taxon>
        <taxon>Bacillati</taxon>
        <taxon>Bacillota</taxon>
        <taxon>Bacilli</taxon>
        <taxon>Lactobacillales</taxon>
        <taxon>Lactobacillaceae</taxon>
        <taxon>Companilactobacillus</taxon>
    </lineage>
</organism>
<keyword evidence="2 8" id="KW-0645">Protease</keyword>
<dbReference type="EC" id="3.4.-.-" evidence="8"/>
<protein>
    <recommendedName>
        <fullName evidence="8">Abasic site processing protein</fullName>
        <ecNumber evidence="8">3.4.-.-</ecNumber>
    </recommendedName>
</protein>
<dbReference type="GO" id="GO:0003697">
    <property type="term" value="F:single-stranded DNA binding"/>
    <property type="evidence" value="ECO:0007669"/>
    <property type="project" value="InterPro"/>
</dbReference>
<evidence type="ECO:0000256" key="7">
    <source>
        <dbReference type="ARBA" id="ARBA00023239"/>
    </source>
</evidence>
<dbReference type="OrthoDB" id="9782620at2"/>
<sequence>MCGRFMFQPTENAELNRIFQLAKNNGYNPKTGEIFPTDDTALVIAGLQQVKVVAMKWGYPGFKPGQSIINARSETVTQKQMFARGFKEHRCVYPTTGFFEWTADKQRYWFNYGEEPETMYIAGFYDYFDGTPRSCLLTTKPNDSVIKIHDRMPLILSKNQIKPWLYDDKFALDYLNSKMPMLNSVNGFPQFEE</sequence>
<accession>A0A0R1IY28</accession>
<keyword evidence="7" id="KW-0456">Lyase</keyword>
<evidence type="ECO:0000256" key="4">
    <source>
        <dbReference type="ARBA" id="ARBA00022801"/>
    </source>
</evidence>
<dbReference type="RefSeq" id="WP_057766298.1">
    <property type="nucleotide sequence ID" value="NZ_AZDG01000015.1"/>
</dbReference>
<dbReference type="PATRIC" id="fig|1423811.3.peg.630"/>
<dbReference type="GO" id="GO:0008233">
    <property type="term" value="F:peptidase activity"/>
    <property type="evidence" value="ECO:0007669"/>
    <property type="project" value="UniProtKB-KW"/>
</dbReference>
<evidence type="ECO:0000313" key="9">
    <source>
        <dbReference type="EMBL" id="KRK64176.1"/>
    </source>
</evidence>
<evidence type="ECO:0000256" key="8">
    <source>
        <dbReference type="RuleBase" id="RU364100"/>
    </source>
</evidence>
<dbReference type="Gene3D" id="3.90.1680.10">
    <property type="entry name" value="SOS response associated peptidase-like"/>
    <property type="match status" value="1"/>
</dbReference>
<evidence type="ECO:0000256" key="6">
    <source>
        <dbReference type="ARBA" id="ARBA00023125"/>
    </source>
</evidence>
<gene>
    <name evidence="9" type="ORF">FC72_GL000621</name>
</gene>
<dbReference type="GO" id="GO:0106300">
    <property type="term" value="P:protein-DNA covalent cross-linking repair"/>
    <property type="evidence" value="ECO:0007669"/>
    <property type="project" value="InterPro"/>
</dbReference>
<evidence type="ECO:0000256" key="3">
    <source>
        <dbReference type="ARBA" id="ARBA00022763"/>
    </source>
</evidence>
<dbReference type="InterPro" id="IPR036590">
    <property type="entry name" value="SRAP-like"/>
</dbReference>
<dbReference type="InterPro" id="IPR003738">
    <property type="entry name" value="SRAP"/>
</dbReference>
<dbReference type="GO" id="GO:0016829">
    <property type="term" value="F:lyase activity"/>
    <property type="evidence" value="ECO:0007669"/>
    <property type="project" value="UniProtKB-KW"/>
</dbReference>
<keyword evidence="5" id="KW-0190">Covalent protein-DNA linkage</keyword>
<keyword evidence="3" id="KW-0227">DNA damage</keyword>
<dbReference type="SUPFAM" id="SSF143081">
    <property type="entry name" value="BB1717-like"/>
    <property type="match status" value="1"/>
</dbReference>
<dbReference type="AlphaFoldDB" id="A0A0R1IY28"/>
<keyword evidence="4 8" id="KW-0378">Hydrolase</keyword>
<reference evidence="9 10" key="1">
    <citation type="journal article" date="2015" name="Genome Announc.">
        <title>Expanding the biotechnology potential of lactobacilli through comparative genomics of 213 strains and associated genera.</title>
        <authorList>
            <person name="Sun Z."/>
            <person name="Harris H.M."/>
            <person name="McCann A."/>
            <person name="Guo C."/>
            <person name="Argimon S."/>
            <person name="Zhang W."/>
            <person name="Yang X."/>
            <person name="Jeffery I.B."/>
            <person name="Cooney J.C."/>
            <person name="Kagawa T.F."/>
            <person name="Liu W."/>
            <person name="Song Y."/>
            <person name="Salvetti E."/>
            <person name="Wrobel A."/>
            <person name="Rasinkangas P."/>
            <person name="Parkhill J."/>
            <person name="Rea M.C."/>
            <person name="O'Sullivan O."/>
            <person name="Ritari J."/>
            <person name="Douillard F.P."/>
            <person name="Paul Ross R."/>
            <person name="Yang R."/>
            <person name="Briner A.E."/>
            <person name="Felis G.E."/>
            <person name="de Vos W.M."/>
            <person name="Barrangou R."/>
            <person name="Klaenhammer T.R."/>
            <person name="Caufield P.W."/>
            <person name="Cui Y."/>
            <person name="Zhang H."/>
            <person name="O'Toole P.W."/>
        </authorList>
    </citation>
    <scope>NUCLEOTIDE SEQUENCE [LARGE SCALE GENOMIC DNA]</scope>
    <source>
        <strain evidence="9 10">DSM 20183</strain>
    </source>
</reference>